<organism evidence="1 2">
    <name type="scientific">Paraglomus brasilianum</name>
    <dbReference type="NCBI Taxonomy" id="144538"/>
    <lineage>
        <taxon>Eukaryota</taxon>
        <taxon>Fungi</taxon>
        <taxon>Fungi incertae sedis</taxon>
        <taxon>Mucoromycota</taxon>
        <taxon>Glomeromycotina</taxon>
        <taxon>Glomeromycetes</taxon>
        <taxon>Paraglomerales</taxon>
        <taxon>Paraglomeraceae</taxon>
        <taxon>Paraglomus</taxon>
    </lineage>
</organism>
<sequence length="168" mass="19500">MASIEEVRQGLKDARERRKYVVDALETFRNGPRGKRLYFLYHKELEDKGLNEAEQNEKNMLAYREDRLEEAAMEVEAWGAKLREMTSAATAVQTGNKHKQEASEEETEHKRYMKRLARLPCPSDLARTWQQPSSCDPMFLNHRPLSSSGIPTELLHPIFDFLKIGHIN</sequence>
<evidence type="ECO:0000313" key="1">
    <source>
        <dbReference type="EMBL" id="CAG8650902.1"/>
    </source>
</evidence>
<protein>
    <submittedName>
        <fullName evidence="1">3283_t:CDS:1</fullName>
    </submittedName>
</protein>
<dbReference type="EMBL" id="CAJVPI010002885">
    <property type="protein sequence ID" value="CAG8650902.1"/>
    <property type="molecule type" value="Genomic_DNA"/>
</dbReference>
<reference evidence="1" key="1">
    <citation type="submission" date="2021-06" db="EMBL/GenBank/DDBJ databases">
        <authorList>
            <person name="Kallberg Y."/>
            <person name="Tangrot J."/>
            <person name="Rosling A."/>
        </authorList>
    </citation>
    <scope>NUCLEOTIDE SEQUENCE</scope>
    <source>
        <strain evidence="1">BR232B</strain>
    </source>
</reference>
<accession>A0A9N9DWS2</accession>
<keyword evidence="2" id="KW-1185">Reference proteome</keyword>
<evidence type="ECO:0000313" key="2">
    <source>
        <dbReference type="Proteomes" id="UP000789739"/>
    </source>
</evidence>
<name>A0A9N9DWS2_9GLOM</name>
<dbReference type="Proteomes" id="UP000789739">
    <property type="component" value="Unassembled WGS sequence"/>
</dbReference>
<gene>
    <name evidence="1" type="ORF">PBRASI_LOCUS10262</name>
</gene>
<comment type="caution">
    <text evidence="1">The sequence shown here is derived from an EMBL/GenBank/DDBJ whole genome shotgun (WGS) entry which is preliminary data.</text>
</comment>
<proteinExistence type="predicted"/>
<dbReference type="AlphaFoldDB" id="A0A9N9DWS2"/>